<proteinExistence type="inferred from homology"/>
<evidence type="ECO:0000256" key="2">
    <source>
        <dbReference type="ARBA" id="ARBA00023002"/>
    </source>
</evidence>
<accession>A0ABQ2NGL5</accession>
<dbReference type="Pfam" id="PF00106">
    <property type="entry name" value="adh_short"/>
    <property type="match status" value="1"/>
</dbReference>
<dbReference type="PRINTS" id="PR00081">
    <property type="entry name" value="GDHRDH"/>
</dbReference>
<protein>
    <submittedName>
        <fullName evidence="4">Short-chain dehydrogenase/reductase</fullName>
    </submittedName>
</protein>
<evidence type="ECO:0000256" key="3">
    <source>
        <dbReference type="RuleBase" id="RU000363"/>
    </source>
</evidence>
<sequence length="275" mass="28814">MARSVAITGGAQGIGRAVAEALLADGHRVVIGDIDLELARATAAALGGGARAAYVDVRDPASFAAFLDEADTLPGGLEVLVNNAGIMPIGDFLDESDALTDRAIDIDLRGVLTGTKLAGRRFRQRGAGHVVNIASVMGTLASPNAATYCAAKYGVVGLGHALRQEWRGSGVTISTICPGFVRTGLIAGMSAPRGTGWLLMVDPEDVARAVVKAVRRNRSRTVFVPRGVGEASRGSNALPDGVRDWMFRASGGNKVTTDLDRDARADYQRTMEGRR</sequence>
<dbReference type="PRINTS" id="PR00080">
    <property type="entry name" value="SDRFAMILY"/>
</dbReference>
<dbReference type="Gene3D" id="3.40.50.720">
    <property type="entry name" value="NAD(P)-binding Rossmann-like Domain"/>
    <property type="match status" value="1"/>
</dbReference>
<evidence type="ECO:0000313" key="5">
    <source>
        <dbReference type="Proteomes" id="UP000655410"/>
    </source>
</evidence>
<comment type="caution">
    <text evidence="4">The sequence shown here is derived from an EMBL/GenBank/DDBJ whole genome shotgun (WGS) entry which is preliminary data.</text>
</comment>
<dbReference type="EMBL" id="BMNI01000015">
    <property type="protein sequence ID" value="GGO93964.1"/>
    <property type="molecule type" value="Genomic_DNA"/>
</dbReference>
<evidence type="ECO:0000313" key="4">
    <source>
        <dbReference type="EMBL" id="GGO93964.1"/>
    </source>
</evidence>
<dbReference type="InterPro" id="IPR020904">
    <property type="entry name" value="Sc_DH/Rdtase_CS"/>
</dbReference>
<dbReference type="PANTHER" id="PTHR24322">
    <property type="entry name" value="PKSB"/>
    <property type="match status" value="1"/>
</dbReference>
<gene>
    <name evidence="4" type="ORF">GCM10011584_33890</name>
</gene>
<evidence type="ECO:0000256" key="1">
    <source>
        <dbReference type="ARBA" id="ARBA00006484"/>
    </source>
</evidence>
<dbReference type="PROSITE" id="PS00061">
    <property type="entry name" value="ADH_SHORT"/>
    <property type="match status" value="1"/>
</dbReference>
<keyword evidence="5" id="KW-1185">Reference proteome</keyword>
<organism evidence="4 5">
    <name type="scientific">Nocardioides phosphati</name>
    <dbReference type="NCBI Taxonomy" id="1867775"/>
    <lineage>
        <taxon>Bacteria</taxon>
        <taxon>Bacillati</taxon>
        <taxon>Actinomycetota</taxon>
        <taxon>Actinomycetes</taxon>
        <taxon>Propionibacteriales</taxon>
        <taxon>Nocardioidaceae</taxon>
        <taxon>Nocardioides</taxon>
    </lineage>
</organism>
<dbReference type="InterPro" id="IPR002347">
    <property type="entry name" value="SDR_fam"/>
</dbReference>
<comment type="similarity">
    <text evidence="1 3">Belongs to the short-chain dehydrogenases/reductases (SDR) family.</text>
</comment>
<keyword evidence="2" id="KW-0560">Oxidoreductase</keyword>
<reference evidence="5" key="1">
    <citation type="journal article" date="2019" name="Int. J. Syst. Evol. Microbiol.">
        <title>The Global Catalogue of Microorganisms (GCM) 10K type strain sequencing project: providing services to taxonomists for standard genome sequencing and annotation.</title>
        <authorList>
            <consortium name="The Broad Institute Genomics Platform"/>
            <consortium name="The Broad Institute Genome Sequencing Center for Infectious Disease"/>
            <person name="Wu L."/>
            <person name="Ma J."/>
        </authorList>
    </citation>
    <scope>NUCLEOTIDE SEQUENCE [LARGE SCALE GENOMIC DNA]</scope>
    <source>
        <strain evidence="5">CGMCC 4.7371</strain>
    </source>
</reference>
<dbReference type="InterPro" id="IPR036291">
    <property type="entry name" value="NAD(P)-bd_dom_sf"/>
</dbReference>
<dbReference type="NCBIfam" id="NF005878">
    <property type="entry name" value="PRK07825.1"/>
    <property type="match status" value="1"/>
</dbReference>
<dbReference type="PANTHER" id="PTHR24322:SF736">
    <property type="entry name" value="RETINOL DEHYDROGENASE 10"/>
    <property type="match status" value="1"/>
</dbReference>
<name>A0ABQ2NGL5_9ACTN</name>
<dbReference type="SUPFAM" id="SSF51735">
    <property type="entry name" value="NAD(P)-binding Rossmann-fold domains"/>
    <property type="match status" value="1"/>
</dbReference>
<dbReference type="Proteomes" id="UP000655410">
    <property type="component" value="Unassembled WGS sequence"/>
</dbReference>
<dbReference type="CDD" id="cd05233">
    <property type="entry name" value="SDR_c"/>
    <property type="match status" value="1"/>
</dbReference>